<proteinExistence type="predicted"/>
<dbReference type="EMBL" id="KZ678206">
    <property type="protein sequence ID" value="PSN58733.1"/>
    <property type="molecule type" value="Genomic_DNA"/>
</dbReference>
<organism evidence="2 3">
    <name type="scientific">Corynespora cassiicola Philippines</name>
    <dbReference type="NCBI Taxonomy" id="1448308"/>
    <lineage>
        <taxon>Eukaryota</taxon>
        <taxon>Fungi</taxon>
        <taxon>Dikarya</taxon>
        <taxon>Ascomycota</taxon>
        <taxon>Pezizomycotina</taxon>
        <taxon>Dothideomycetes</taxon>
        <taxon>Pleosporomycetidae</taxon>
        <taxon>Pleosporales</taxon>
        <taxon>Corynesporascaceae</taxon>
        <taxon>Corynespora</taxon>
    </lineage>
</organism>
<keyword evidence="1" id="KW-1133">Transmembrane helix</keyword>
<evidence type="ECO:0000313" key="3">
    <source>
        <dbReference type="Proteomes" id="UP000240883"/>
    </source>
</evidence>
<sequence length="56" mass="6470">MDFPAAYQNAAQNGFNPFGQRCALTQKIVLILILIFLSYSLMYRTANMMVYETEEK</sequence>
<feature type="transmembrane region" description="Helical" evidence="1">
    <location>
        <begin position="28"/>
        <end position="46"/>
    </location>
</feature>
<gene>
    <name evidence="2" type="ORF">BS50DRAFT_580498</name>
</gene>
<evidence type="ECO:0000313" key="2">
    <source>
        <dbReference type="EMBL" id="PSN58733.1"/>
    </source>
</evidence>
<protein>
    <submittedName>
        <fullName evidence="2">Uncharacterized protein</fullName>
    </submittedName>
</protein>
<dbReference type="AlphaFoldDB" id="A0A2T2MZU2"/>
<dbReference type="Proteomes" id="UP000240883">
    <property type="component" value="Unassembled WGS sequence"/>
</dbReference>
<keyword evidence="3" id="KW-1185">Reference proteome</keyword>
<accession>A0A2T2MZU2</accession>
<reference evidence="2 3" key="1">
    <citation type="journal article" date="2018" name="Front. Microbiol.">
        <title>Genome-Wide Analysis of Corynespora cassiicola Leaf Fall Disease Putative Effectors.</title>
        <authorList>
            <person name="Lopez D."/>
            <person name="Ribeiro S."/>
            <person name="Label P."/>
            <person name="Fumanal B."/>
            <person name="Venisse J.S."/>
            <person name="Kohler A."/>
            <person name="de Oliveira R.R."/>
            <person name="Labutti K."/>
            <person name="Lipzen A."/>
            <person name="Lail K."/>
            <person name="Bauer D."/>
            <person name="Ohm R.A."/>
            <person name="Barry K.W."/>
            <person name="Spatafora J."/>
            <person name="Grigoriev I.V."/>
            <person name="Martin F.M."/>
            <person name="Pujade-Renaud V."/>
        </authorList>
    </citation>
    <scope>NUCLEOTIDE SEQUENCE [LARGE SCALE GENOMIC DNA]</scope>
    <source>
        <strain evidence="2 3">Philippines</strain>
    </source>
</reference>
<keyword evidence="1" id="KW-0812">Transmembrane</keyword>
<name>A0A2T2MZU2_CORCC</name>
<keyword evidence="1" id="KW-0472">Membrane</keyword>
<evidence type="ECO:0000256" key="1">
    <source>
        <dbReference type="SAM" id="Phobius"/>
    </source>
</evidence>